<organism evidence="1 2">
    <name type="scientific">Paramecium bursaria Chlorella virus MT325</name>
    <name type="common">PBCV-MT325</name>
    <dbReference type="NCBI Taxonomy" id="346932"/>
    <lineage>
        <taxon>Viruses</taxon>
        <taxon>Varidnaviria</taxon>
        <taxon>Bamfordvirae</taxon>
        <taxon>Nucleocytoviricota</taxon>
        <taxon>Megaviricetes</taxon>
        <taxon>Algavirales</taxon>
        <taxon>Phycodnaviridae</taxon>
        <taxon>Chlorovirus</taxon>
        <taxon>Chlorovirus conductrix</taxon>
        <taxon>Paramecium bursaria Chlorella virus A1</taxon>
    </lineage>
</organism>
<accession>A7IVC9</accession>
<sequence>MLNLGHPNALRGIKENVIAVQLEVRDTQRVGTNHRSQTRHGIIAPDTVEIIIDVKVELEIVITQSHKGHVLTGVQVVTELQRNVVCPTPCLSHIPIVIVVRRIVPANHLVIALQMLRSLGELRPNVPPLRIMLIDALTTKLQLNRVEERKTNTVHISEV</sequence>
<organismHost>
    <name type="scientific">Paramecium bursaria</name>
    <dbReference type="NCBI Taxonomy" id="74790"/>
</organismHost>
<proteinExistence type="predicted"/>
<dbReference type="EMBL" id="DQ491001">
    <property type="protein sequence ID" value="ABT14303.1"/>
    <property type="molecule type" value="Genomic_DNA"/>
</dbReference>
<evidence type="ECO:0000313" key="2">
    <source>
        <dbReference type="Proteomes" id="UP000246715"/>
    </source>
</evidence>
<evidence type="ECO:0000313" key="1">
    <source>
        <dbReference type="EMBL" id="ABT14303.1"/>
    </source>
</evidence>
<gene>
    <name evidence="1" type="primary">m749R</name>
    <name evidence="1" type="ORF">MT325_m749R</name>
</gene>
<protein>
    <submittedName>
        <fullName evidence="1">Uncharacterized protein m749R</fullName>
    </submittedName>
</protein>
<name>A7IVC9_PBCVM</name>
<reference evidence="1 2" key="1">
    <citation type="journal article" date="2007" name="Virology">
        <title>Sequence and annotation of the 314-kb MT325 and the 321-kb FR483 viruses that infect Chlorella Pbi.</title>
        <authorList>
            <person name="Fitzgerald L.A."/>
            <person name="Graves M.V."/>
            <person name="Li X."/>
            <person name="Feldblyum T."/>
            <person name="Hartigan J."/>
            <person name="Van Etten J.L."/>
        </authorList>
    </citation>
    <scope>NUCLEOTIDE SEQUENCE [LARGE SCALE GENOMIC DNA]</scope>
    <source>
        <strain evidence="1 2">MT325</strain>
    </source>
</reference>
<dbReference type="Proteomes" id="UP000246715">
    <property type="component" value="Segment"/>
</dbReference>